<feature type="transmembrane region" description="Helical" evidence="22">
    <location>
        <begin position="12"/>
        <end position="31"/>
    </location>
</feature>
<dbReference type="GO" id="GO:0020037">
    <property type="term" value="F:heme binding"/>
    <property type="evidence" value="ECO:0007669"/>
    <property type="project" value="InterPro"/>
</dbReference>
<evidence type="ECO:0000256" key="6">
    <source>
        <dbReference type="ARBA" id="ARBA00022519"/>
    </source>
</evidence>
<dbReference type="InterPro" id="IPR004678">
    <property type="entry name" value="Cyt_c_oxidase_cbb3_su3"/>
</dbReference>
<comment type="caution">
    <text evidence="24">The sequence shown here is derived from an EMBL/GenBank/DDBJ whole genome shotgun (WGS) entry which is preliminary data.</text>
</comment>
<dbReference type="Gene3D" id="1.10.760.10">
    <property type="entry name" value="Cytochrome c-like domain"/>
    <property type="match status" value="2"/>
</dbReference>
<dbReference type="InterPro" id="IPR036909">
    <property type="entry name" value="Cyt_c-like_dom_sf"/>
</dbReference>
<keyword evidence="17 19" id="KW-0406">Ion transport</keyword>
<evidence type="ECO:0000256" key="15">
    <source>
        <dbReference type="ARBA" id="ARBA00023002"/>
    </source>
</evidence>
<evidence type="ECO:0000256" key="12">
    <source>
        <dbReference type="ARBA" id="ARBA00022781"/>
    </source>
</evidence>
<proteinExistence type="inferred from homology"/>
<dbReference type="RefSeq" id="WP_068998819.1">
    <property type="nucleotide sequence ID" value="NZ_MDTQ01000001.1"/>
</dbReference>
<protein>
    <recommendedName>
        <fullName evidence="19">Cbb3-type cytochrome c oxidase subunit</fullName>
    </recommendedName>
</protein>
<keyword evidence="6 19" id="KW-0997">Cell inner membrane</keyword>
<feature type="domain" description="Cytochrome c" evidence="23">
    <location>
        <begin position="219"/>
        <end position="330"/>
    </location>
</feature>
<evidence type="ECO:0000256" key="11">
    <source>
        <dbReference type="ARBA" id="ARBA00022737"/>
    </source>
</evidence>
<dbReference type="GO" id="GO:0016491">
    <property type="term" value="F:oxidoreductase activity"/>
    <property type="evidence" value="ECO:0007669"/>
    <property type="project" value="UniProtKB-KW"/>
</dbReference>
<keyword evidence="5 19" id="KW-1003">Cell membrane</keyword>
<evidence type="ECO:0000256" key="16">
    <source>
        <dbReference type="ARBA" id="ARBA00023004"/>
    </source>
</evidence>
<feature type="binding site" description="axial binding residue" evidence="20">
    <location>
        <position position="236"/>
    </location>
    <ligand>
        <name>heme c</name>
        <dbReference type="ChEBI" id="CHEBI:61717"/>
        <label>2</label>
    </ligand>
    <ligandPart>
        <name>Fe</name>
        <dbReference type="ChEBI" id="CHEBI:18248"/>
    </ligandPart>
</feature>
<keyword evidence="16 19" id="KW-0408">Iron</keyword>
<comment type="cofactor">
    <cofactor evidence="19 21">
        <name>heme c</name>
        <dbReference type="ChEBI" id="CHEBI:61717"/>
    </cofactor>
    <text evidence="19 21">Binds 2 heme C groups per subunit.</text>
</comment>
<dbReference type="GO" id="GO:0009055">
    <property type="term" value="F:electron transfer activity"/>
    <property type="evidence" value="ECO:0007669"/>
    <property type="project" value="InterPro"/>
</dbReference>
<feature type="binding site" description="covalent" evidence="21">
    <location>
        <position position="232"/>
    </location>
    <ligand>
        <name>heme c</name>
        <dbReference type="ChEBI" id="CHEBI:61717"/>
        <label>2</label>
    </ligand>
</feature>
<dbReference type="PIRSF" id="PIRSF000006">
    <property type="entry name" value="Cbb3-Cox_fixP"/>
    <property type="match status" value="1"/>
</dbReference>
<evidence type="ECO:0000256" key="1">
    <source>
        <dbReference type="ARBA" id="ARBA00004533"/>
    </source>
</evidence>
<keyword evidence="14 22" id="KW-1133">Transmembrane helix</keyword>
<keyword evidence="4 19" id="KW-0813">Transport</keyword>
<feature type="binding site" description="covalent" evidence="21">
    <location>
        <position position="235"/>
    </location>
    <ligand>
        <name>heme c</name>
        <dbReference type="ChEBI" id="CHEBI:61717"/>
        <label>2</label>
    </ligand>
</feature>
<sequence>MINESMSSFWGIWITAITLGVIAFCFVLLAGNRKTEKPMTADGDVQTTGHAADGIEEYDNPLPRWWFMLFVATIIFALVYLALYPGLGQWKGLLGWSSTGQWEQEMAHAEEFYAPIFDKYAAIDIETLANDPEAMKVAERIFVNNCSVCHGSAAKGGYGFPNLTDDAWLYGGDPETIRTTIIQGRNGLMPAWVDILGEDGVTNMTQYVMSLSGAEHNAEQAAAAKPLFAAVCSSCHGTDGKGSAAHGMELGAPNLTDNTWLYKQPEESLAASIEYTLRNGRNGLMPSQARYLDYGADLPSMGELSNMSPEQKAKLLPKLHLVAAYVYSLSNKP</sequence>
<keyword evidence="11" id="KW-0677">Repeat</keyword>
<keyword evidence="13 19" id="KW-0249">Electron transport</keyword>
<accession>A0A1E2VB09</accession>
<feature type="binding site" description="axial binding residue" evidence="20">
    <location>
        <position position="189"/>
    </location>
    <ligand>
        <name>heme c</name>
        <dbReference type="ChEBI" id="CHEBI:61717"/>
        <label>2</label>
    </ligand>
    <ligandPart>
        <name>Fe</name>
        <dbReference type="ChEBI" id="CHEBI:18248"/>
    </ligandPart>
</feature>
<dbReference type="InterPro" id="IPR009056">
    <property type="entry name" value="Cyt_c-like_dom"/>
</dbReference>
<evidence type="ECO:0000256" key="13">
    <source>
        <dbReference type="ARBA" id="ARBA00022982"/>
    </source>
</evidence>
<organism evidence="24 25">
    <name type="scientific">Terasakiispira papahanaumokuakeensis</name>
    <dbReference type="NCBI Taxonomy" id="197479"/>
    <lineage>
        <taxon>Bacteria</taxon>
        <taxon>Pseudomonadati</taxon>
        <taxon>Pseudomonadota</taxon>
        <taxon>Gammaproteobacteria</taxon>
        <taxon>Oceanospirillales</taxon>
        <taxon>Terasakiispira</taxon>
    </lineage>
</organism>
<dbReference type="PANTHER" id="PTHR33751">
    <property type="entry name" value="CBB3-TYPE CYTOCHROME C OXIDASE SUBUNIT FIXP"/>
    <property type="match status" value="1"/>
</dbReference>
<dbReference type="Pfam" id="PF13442">
    <property type="entry name" value="Cytochrome_CBB3"/>
    <property type="match status" value="2"/>
</dbReference>
<evidence type="ECO:0000256" key="8">
    <source>
        <dbReference type="ARBA" id="ARBA00022660"/>
    </source>
</evidence>
<feature type="domain" description="Cytochrome c" evidence="23">
    <location>
        <begin position="133"/>
        <end position="212"/>
    </location>
</feature>
<dbReference type="GO" id="GO:0005886">
    <property type="term" value="C:plasma membrane"/>
    <property type="evidence" value="ECO:0007669"/>
    <property type="project" value="UniProtKB-SubCell"/>
</dbReference>
<dbReference type="OrthoDB" id="9811281at2"/>
<evidence type="ECO:0000256" key="5">
    <source>
        <dbReference type="ARBA" id="ARBA00022475"/>
    </source>
</evidence>
<dbReference type="InterPro" id="IPR032858">
    <property type="entry name" value="CcoP_N"/>
</dbReference>
<evidence type="ECO:0000256" key="20">
    <source>
        <dbReference type="PIRSR" id="PIRSR000006-1"/>
    </source>
</evidence>
<dbReference type="EMBL" id="MDTQ01000001">
    <property type="protein sequence ID" value="ODC04042.1"/>
    <property type="molecule type" value="Genomic_DNA"/>
</dbReference>
<dbReference type="GO" id="GO:0046872">
    <property type="term" value="F:metal ion binding"/>
    <property type="evidence" value="ECO:0007669"/>
    <property type="project" value="UniProtKB-KW"/>
</dbReference>
<evidence type="ECO:0000256" key="3">
    <source>
        <dbReference type="ARBA" id="ARBA00006113"/>
    </source>
</evidence>
<evidence type="ECO:0000256" key="2">
    <source>
        <dbReference type="ARBA" id="ARBA00004673"/>
    </source>
</evidence>
<reference evidence="24 25" key="1">
    <citation type="submission" date="2016-08" db="EMBL/GenBank/DDBJ databases">
        <authorList>
            <person name="Seilhamer J.J."/>
        </authorList>
    </citation>
    <scope>NUCLEOTIDE SEQUENCE [LARGE SCALE GENOMIC DNA]</scope>
    <source>
        <strain evidence="24 25">PH27A</strain>
    </source>
</reference>
<feature type="binding site" description="axial binding residue" evidence="20">
    <location>
        <position position="285"/>
    </location>
    <ligand>
        <name>heme c</name>
        <dbReference type="ChEBI" id="CHEBI:61717"/>
        <label>1</label>
    </ligand>
    <ligandPart>
        <name>Fe</name>
        <dbReference type="ChEBI" id="CHEBI:18248"/>
    </ligandPart>
</feature>
<dbReference type="PROSITE" id="PS51007">
    <property type="entry name" value="CYTC"/>
    <property type="match status" value="2"/>
</dbReference>
<keyword evidence="8 19" id="KW-0679">Respiratory chain</keyword>
<evidence type="ECO:0000256" key="9">
    <source>
        <dbReference type="ARBA" id="ARBA00022692"/>
    </source>
</evidence>
<dbReference type="SUPFAM" id="SSF46626">
    <property type="entry name" value="Cytochrome c"/>
    <property type="match status" value="2"/>
</dbReference>
<evidence type="ECO:0000259" key="23">
    <source>
        <dbReference type="PROSITE" id="PS51007"/>
    </source>
</evidence>
<dbReference type="UniPathway" id="UPA00705"/>
<comment type="subcellular location">
    <subcellularLocation>
        <location evidence="1 19">Cell inner membrane</location>
    </subcellularLocation>
</comment>
<dbReference type="AlphaFoldDB" id="A0A1E2VB09"/>
<evidence type="ECO:0000256" key="14">
    <source>
        <dbReference type="ARBA" id="ARBA00022989"/>
    </source>
</evidence>
<evidence type="ECO:0000256" key="10">
    <source>
        <dbReference type="ARBA" id="ARBA00022723"/>
    </source>
</evidence>
<keyword evidence="10 19" id="KW-0479">Metal-binding</keyword>
<dbReference type="Pfam" id="PF14715">
    <property type="entry name" value="FixP_N"/>
    <property type="match status" value="1"/>
</dbReference>
<keyword evidence="18 19" id="KW-0472">Membrane</keyword>
<evidence type="ECO:0000313" key="24">
    <source>
        <dbReference type="EMBL" id="ODC04042.1"/>
    </source>
</evidence>
<keyword evidence="15 19" id="KW-0560">Oxidoreductase</keyword>
<dbReference type="GO" id="GO:1902600">
    <property type="term" value="P:proton transmembrane transport"/>
    <property type="evidence" value="ECO:0007669"/>
    <property type="project" value="UniProtKB-KW"/>
</dbReference>
<keyword evidence="25" id="KW-1185">Reference proteome</keyword>
<comment type="function">
    <text evidence="19">C-type cytochrome. Part of the cbb3-type cytochrome c oxidase complex.</text>
</comment>
<evidence type="ECO:0000256" key="21">
    <source>
        <dbReference type="PIRSR" id="PIRSR000006-2"/>
    </source>
</evidence>
<dbReference type="Proteomes" id="UP000094291">
    <property type="component" value="Unassembled WGS sequence"/>
</dbReference>
<comment type="pathway">
    <text evidence="2 19">Energy metabolism; oxidative phosphorylation.</text>
</comment>
<dbReference type="NCBIfam" id="TIGR00782">
    <property type="entry name" value="ccoP"/>
    <property type="match status" value="1"/>
</dbReference>
<comment type="similarity">
    <text evidence="3 19">Belongs to the CcoP / FixP family.</text>
</comment>
<feature type="binding site" description="covalent" evidence="21">
    <location>
        <position position="149"/>
    </location>
    <ligand>
        <name>heme c</name>
        <dbReference type="ChEBI" id="CHEBI:61717"/>
        <label>1</label>
    </ligand>
</feature>
<feature type="transmembrane region" description="Helical" evidence="22">
    <location>
        <begin position="65"/>
        <end position="84"/>
    </location>
</feature>
<feature type="binding site" description="covalent" evidence="21">
    <location>
        <position position="146"/>
    </location>
    <ligand>
        <name>heme c</name>
        <dbReference type="ChEBI" id="CHEBI:61717"/>
        <label>1</label>
    </ligand>
</feature>
<evidence type="ECO:0000256" key="7">
    <source>
        <dbReference type="ARBA" id="ARBA00022617"/>
    </source>
</evidence>
<feature type="binding site" description="axial binding residue" evidence="20">
    <location>
        <position position="150"/>
    </location>
    <ligand>
        <name>heme c</name>
        <dbReference type="ChEBI" id="CHEBI:61717"/>
        <label>1</label>
    </ligand>
    <ligandPart>
        <name>Fe</name>
        <dbReference type="ChEBI" id="CHEBI:18248"/>
    </ligandPart>
</feature>
<evidence type="ECO:0000256" key="4">
    <source>
        <dbReference type="ARBA" id="ARBA00022448"/>
    </source>
</evidence>
<dbReference type="GO" id="GO:0006119">
    <property type="term" value="P:oxidative phosphorylation"/>
    <property type="evidence" value="ECO:0007669"/>
    <property type="project" value="UniProtKB-UniPathway"/>
</dbReference>
<evidence type="ECO:0000256" key="19">
    <source>
        <dbReference type="PIRNR" id="PIRNR000006"/>
    </source>
</evidence>
<dbReference type="STRING" id="197479.BFW38_11345"/>
<gene>
    <name evidence="24" type="ORF">BFW38_11345</name>
</gene>
<dbReference type="InterPro" id="IPR050597">
    <property type="entry name" value="Cytochrome_c_Oxidase_Subunit"/>
</dbReference>
<keyword evidence="9 22" id="KW-0812">Transmembrane</keyword>
<dbReference type="Gene3D" id="6.10.280.130">
    <property type="match status" value="1"/>
</dbReference>
<comment type="subunit">
    <text evidence="19">Component of the cbb3-type cytochrome c oxidase.</text>
</comment>
<keyword evidence="7 19" id="KW-0349">Heme</keyword>
<evidence type="ECO:0000313" key="25">
    <source>
        <dbReference type="Proteomes" id="UP000094291"/>
    </source>
</evidence>
<dbReference type="PANTHER" id="PTHR33751:SF1">
    <property type="entry name" value="CBB3-TYPE CYTOCHROME C OXIDASE SUBUNIT FIXP"/>
    <property type="match status" value="1"/>
</dbReference>
<evidence type="ECO:0000256" key="22">
    <source>
        <dbReference type="SAM" id="Phobius"/>
    </source>
</evidence>
<dbReference type="InterPro" id="IPR038414">
    <property type="entry name" value="CcoP_N_sf"/>
</dbReference>
<evidence type="ECO:0000256" key="18">
    <source>
        <dbReference type="ARBA" id="ARBA00023136"/>
    </source>
</evidence>
<evidence type="ECO:0000256" key="17">
    <source>
        <dbReference type="ARBA" id="ARBA00023065"/>
    </source>
</evidence>
<name>A0A1E2VB09_9GAMM</name>
<keyword evidence="12 19" id="KW-0375">Hydrogen ion transport</keyword>